<dbReference type="AlphaFoldDB" id="A0A4P8IH64"/>
<evidence type="ECO:0000313" key="2">
    <source>
        <dbReference type="Proteomes" id="UP000298653"/>
    </source>
</evidence>
<accession>A0A4P8IH64</accession>
<dbReference type="KEGG" id="arf:AR1Y2_2693"/>
<dbReference type="EMBL" id="CP040058">
    <property type="protein sequence ID" value="QCP36147.1"/>
    <property type="molecule type" value="Genomic_DNA"/>
</dbReference>
<reference evidence="1 2" key="1">
    <citation type="submission" date="2019-05" db="EMBL/GenBank/DDBJ databases">
        <title>Complete genome sequencing of Anaerostipes rhamnosivorans.</title>
        <authorList>
            <person name="Bui T.P.N."/>
            <person name="de Vos W.M."/>
        </authorList>
    </citation>
    <scope>NUCLEOTIDE SEQUENCE [LARGE SCALE GENOMIC DNA]</scope>
    <source>
        <strain evidence="1 2">1y2</strain>
    </source>
</reference>
<dbReference type="Proteomes" id="UP000298653">
    <property type="component" value="Chromosome"/>
</dbReference>
<protein>
    <submittedName>
        <fullName evidence="1">Uncharacterized protein</fullName>
    </submittedName>
</protein>
<name>A0A4P8IH64_9FIRM</name>
<gene>
    <name evidence="1" type="ORF">AR1Y2_2693</name>
</gene>
<keyword evidence="2" id="KW-1185">Reference proteome</keyword>
<evidence type="ECO:0000313" key="1">
    <source>
        <dbReference type="EMBL" id="QCP36147.1"/>
    </source>
</evidence>
<sequence length="39" mass="4690">MLSSQNTEDKKEFDSAISKCRQIMAVRIIRKYRPELFKK</sequence>
<proteinExistence type="predicted"/>
<organism evidence="1 2">
    <name type="scientific">Anaerostipes rhamnosivorans</name>
    <dbReference type="NCBI Taxonomy" id="1229621"/>
    <lineage>
        <taxon>Bacteria</taxon>
        <taxon>Bacillati</taxon>
        <taxon>Bacillota</taxon>
        <taxon>Clostridia</taxon>
        <taxon>Lachnospirales</taxon>
        <taxon>Lachnospiraceae</taxon>
        <taxon>Anaerostipes</taxon>
    </lineage>
</organism>